<dbReference type="Proteomes" id="UP000570361">
    <property type="component" value="Unassembled WGS sequence"/>
</dbReference>
<evidence type="ECO:0008006" key="4">
    <source>
        <dbReference type="Google" id="ProtNLM"/>
    </source>
</evidence>
<keyword evidence="1" id="KW-0732">Signal</keyword>
<evidence type="ECO:0000313" key="3">
    <source>
        <dbReference type="Proteomes" id="UP000570361"/>
    </source>
</evidence>
<comment type="caution">
    <text evidence="2">The sequence shown here is derived from an EMBL/GenBank/DDBJ whole genome shotgun (WGS) entry which is preliminary data.</text>
</comment>
<gene>
    <name evidence="2" type="ORF">FHS18_002881</name>
</gene>
<dbReference type="AlphaFoldDB" id="A0A7W5AYH4"/>
<keyword evidence="3" id="KW-1185">Reference proteome</keyword>
<organism evidence="2 3">
    <name type="scientific">Paenibacillus phyllosphaerae</name>
    <dbReference type="NCBI Taxonomy" id="274593"/>
    <lineage>
        <taxon>Bacteria</taxon>
        <taxon>Bacillati</taxon>
        <taxon>Bacillota</taxon>
        <taxon>Bacilli</taxon>
        <taxon>Bacillales</taxon>
        <taxon>Paenibacillaceae</taxon>
        <taxon>Paenibacillus</taxon>
    </lineage>
</organism>
<proteinExistence type="predicted"/>
<evidence type="ECO:0000256" key="1">
    <source>
        <dbReference type="SAM" id="SignalP"/>
    </source>
</evidence>
<reference evidence="2 3" key="1">
    <citation type="submission" date="2020-08" db="EMBL/GenBank/DDBJ databases">
        <title>Genomic Encyclopedia of Type Strains, Phase III (KMG-III): the genomes of soil and plant-associated and newly described type strains.</title>
        <authorList>
            <person name="Whitman W."/>
        </authorList>
    </citation>
    <scope>NUCLEOTIDE SEQUENCE [LARGE SCALE GENOMIC DNA]</scope>
    <source>
        <strain evidence="2 3">CECT 5862</strain>
    </source>
</reference>
<dbReference type="PROSITE" id="PS51257">
    <property type="entry name" value="PROKAR_LIPOPROTEIN"/>
    <property type="match status" value="1"/>
</dbReference>
<protein>
    <recommendedName>
        <fullName evidence="4">Lipoprotein</fullName>
    </recommendedName>
</protein>
<dbReference type="EMBL" id="JACHXK010000005">
    <property type="protein sequence ID" value="MBB3110814.1"/>
    <property type="molecule type" value="Genomic_DNA"/>
</dbReference>
<feature type="chain" id="PRO_5039379953" description="Lipoprotein" evidence="1">
    <location>
        <begin position="17"/>
        <end position="151"/>
    </location>
</feature>
<accession>A0A7W5AYH4</accession>
<sequence length="151" mass="16556">MKWALGIILLCVIVLAGCTDNSPHNGVIIKKEIYPELMDPDNEYVYEFRGHSSNWEAVFFIYKTKTAERAATKTVLVYTGKDSLPTGELSAPYIAQDITGGGSLTIDKAPEQGIYVFGPSAFPASPDQESPIQLLVHWSTHAEVIELKPAT</sequence>
<feature type="signal peptide" evidence="1">
    <location>
        <begin position="1"/>
        <end position="16"/>
    </location>
</feature>
<name>A0A7W5AYH4_9BACL</name>
<dbReference type="RefSeq" id="WP_183600696.1">
    <property type="nucleotide sequence ID" value="NZ_JACHXK010000005.1"/>
</dbReference>
<evidence type="ECO:0000313" key="2">
    <source>
        <dbReference type="EMBL" id="MBB3110814.1"/>
    </source>
</evidence>